<evidence type="ECO:0000313" key="2">
    <source>
        <dbReference type="Proteomes" id="UP000223596"/>
    </source>
</evidence>
<dbReference type="SUPFAM" id="SSF53756">
    <property type="entry name" value="UDP-Glycosyltransferase/glycogen phosphorylase"/>
    <property type="match status" value="1"/>
</dbReference>
<dbReference type="PANTHER" id="PTHR46656">
    <property type="entry name" value="PUTATIVE-RELATED"/>
    <property type="match status" value="1"/>
</dbReference>
<dbReference type="CDD" id="cd03801">
    <property type="entry name" value="GT4_PimA-like"/>
    <property type="match status" value="1"/>
</dbReference>
<organism evidence="1 2">
    <name type="scientific">Acetivibrio thermocellus AD2</name>
    <dbReference type="NCBI Taxonomy" id="1138384"/>
    <lineage>
        <taxon>Bacteria</taxon>
        <taxon>Bacillati</taxon>
        <taxon>Bacillota</taxon>
        <taxon>Clostridia</taxon>
        <taxon>Eubacteriales</taxon>
        <taxon>Oscillospiraceae</taxon>
        <taxon>Acetivibrio</taxon>
    </lineage>
</organism>
<dbReference type="AlphaFoldDB" id="A0AB36TKK7"/>
<comment type="caution">
    <text evidence="1">The sequence shown here is derived from an EMBL/GenBank/DDBJ whole genome shotgun (WGS) entry which is preliminary data.</text>
</comment>
<accession>A0AB36TKK7</accession>
<dbReference type="Gene3D" id="3.40.50.2000">
    <property type="entry name" value="Glycogen Phosphorylase B"/>
    <property type="match status" value="1"/>
</dbReference>
<name>A0AB36TKK7_ACETH</name>
<dbReference type="EMBL" id="PDBW01000001">
    <property type="protein sequence ID" value="PFH04298.1"/>
    <property type="molecule type" value="Genomic_DNA"/>
</dbReference>
<protein>
    <submittedName>
        <fullName evidence="1">Glycosyltransferase involved in cell wall biosynthesis</fullName>
    </submittedName>
</protein>
<dbReference type="PANTHER" id="PTHR46656:SF3">
    <property type="entry name" value="PUTATIVE-RELATED"/>
    <property type="match status" value="1"/>
</dbReference>
<dbReference type="Pfam" id="PF13692">
    <property type="entry name" value="Glyco_trans_1_4"/>
    <property type="match status" value="1"/>
</dbReference>
<evidence type="ECO:0000313" key="1">
    <source>
        <dbReference type="EMBL" id="PFH04298.1"/>
    </source>
</evidence>
<gene>
    <name evidence="1" type="ORF">M972_113128</name>
</gene>
<sequence>MNIGFVTTWLERGATYVTKTYMELLAPRHNLYVFARGGEYADKRKDDPYFPNITWGLRLAGTRIDWRQFSKWIKKNNIEVVFFNEQSDFECLYKLKIHYPDVILGAYIDYYKEDTVKKFEIYDFLICNTKRHYSVFNWHPAAYYVPWGTDLSVFNYKKSPKPREELVFFHSMGMSPRKGTDILINAFIKGEFYKKNARLIIHTQIDISNLISKDDALKFNIEIINKEVPHPGLYYLGDVYVYPTTLDGLGLTVYEALASGLPVIATDVAPMNEIITEDNGKLVKVSSFRCRKDAYYWPQAFVDEDALIAAMQFYVENRDKIDFYRSQARKYAEEKLNIFDRRDEVLYIFENAKAIDRNVNEISALLKDSKRYRRELVNRYFVEEYFPNIIKHFIRQYMEGRRKNVQRKEI</sequence>
<dbReference type="Proteomes" id="UP000223596">
    <property type="component" value="Unassembled WGS sequence"/>
</dbReference>
<reference evidence="1 2" key="1">
    <citation type="submission" date="2017-09" db="EMBL/GenBank/DDBJ databases">
        <title>Evaluation of Pacific Biosciences Sequencing Technology to Finishing C. thermocellum Genome Sequences.</title>
        <authorList>
            <person name="Brown S."/>
        </authorList>
    </citation>
    <scope>NUCLEOTIDE SEQUENCE [LARGE SCALE GENOMIC DNA]</scope>
    <source>
        <strain evidence="1 2">AD2</strain>
    </source>
</reference>
<proteinExistence type="predicted"/>
<dbReference type="GeneID" id="35803887"/>
<dbReference type="RefSeq" id="WP_003513404.1">
    <property type="nucleotide sequence ID" value="NZ_CP013828.1"/>
</dbReference>